<protein>
    <recommendedName>
        <fullName evidence="3">STAS/SEC14 domain-containing protein</fullName>
    </recommendedName>
</protein>
<dbReference type="RefSeq" id="WP_097018394.1">
    <property type="nucleotide sequence ID" value="NZ_OBDZ01000018.1"/>
</dbReference>
<keyword evidence="2" id="KW-1185">Reference proteome</keyword>
<dbReference type="EMBL" id="OBDZ01000018">
    <property type="protein sequence ID" value="SNY34332.1"/>
    <property type="molecule type" value="Genomic_DNA"/>
</dbReference>
<organism evidence="1 2">
    <name type="scientific">Orenia metallireducens</name>
    <dbReference type="NCBI Taxonomy" id="1413210"/>
    <lineage>
        <taxon>Bacteria</taxon>
        <taxon>Bacillati</taxon>
        <taxon>Bacillota</taxon>
        <taxon>Clostridia</taxon>
        <taxon>Halanaerobiales</taxon>
        <taxon>Halobacteroidaceae</taxon>
        <taxon>Orenia</taxon>
    </lineage>
</organism>
<dbReference type="AlphaFoldDB" id="A0A285HF08"/>
<accession>A0A285HF08</accession>
<sequence>MNNYTIRYNPLKNRIYITFSKALDLKEAKKYAQEINQLINKAKPNFTTYLDISCDPIHSKKVNDLFDNLRKNIIDKEVKGVATIMSKSKVAELQIRRTLQIFKHHRIFSNGIEAEGYLDSL</sequence>
<evidence type="ECO:0000313" key="2">
    <source>
        <dbReference type="Proteomes" id="UP000219573"/>
    </source>
</evidence>
<gene>
    <name evidence="1" type="ORF">SAMN06265827_1187</name>
</gene>
<evidence type="ECO:0008006" key="3">
    <source>
        <dbReference type="Google" id="ProtNLM"/>
    </source>
</evidence>
<proteinExistence type="predicted"/>
<dbReference type="OrthoDB" id="2636999at2"/>
<dbReference type="Proteomes" id="UP000219573">
    <property type="component" value="Unassembled WGS sequence"/>
</dbReference>
<reference evidence="2" key="1">
    <citation type="submission" date="2017-09" db="EMBL/GenBank/DDBJ databases">
        <authorList>
            <person name="Varghese N."/>
            <person name="Submissions S."/>
        </authorList>
    </citation>
    <scope>NUCLEOTIDE SEQUENCE [LARGE SCALE GENOMIC DNA]</scope>
    <source>
        <strain evidence="2">MSL47</strain>
    </source>
</reference>
<name>A0A285HF08_9FIRM</name>
<evidence type="ECO:0000313" key="1">
    <source>
        <dbReference type="EMBL" id="SNY34332.1"/>
    </source>
</evidence>